<protein>
    <submittedName>
        <fullName evidence="1">Uncharacterized protein</fullName>
    </submittedName>
</protein>
<evidence type="ECO:0000313" key="2">
    <source>
        <dbReference type="Proteomes" id="UP001152607"/>
    </source>
</evidence>
<dbReference type="Proteomes" id="UP001152607">
    <property type="component" value="Unassembled WGS sequence"/>
</dbReference>
<evidence type="ECO:0000313" key="1">
    <source>
        <dbReference type="EMBL" id="CAI6341734.1"/>
    </source>
</evidence>
<organism evidence="1 2">
    <name type="scientific">Periconia digitata</name>
    <dbReference type="NCBI Taxonomy" id="1303443"/>
    <lineage>
        <taxon>Eukaryota</taxon>
        <taxon>Fungi</taxon>
        <taxon>Dikarya</taxon>
        <taxon>Ascomycota</taxon>
        <taxon>Pezizomycotina</taxon>
        <taxon>Dothideomycetes</taxon>
        <taxon>Pleosporomycetidae</taxon>
        <taxon>Pleosporales</taxon>
        <taxon>Massarineae</taxon>
        <taxon>Periconiaceae</taxon>
        <taxon>Periconia</taxon>
    </lineage>
</organism>
<dbReference type="EMBL" id="CAOQHR010000012">
    <property type="protein sequence ID" value="CAI6341734.1"/>
    <property type="molecule type" value="Genomic_DNA"/>
</dbReference>
<dbReference type="AlphaFoldDB" id="A0A9W4XRN4"/>
<gene>
    <name evidence="1" type="ORF">PDIGIT_LOCUS14934</name>
</gene>
<name>A0A9W4XRN4_9PLEO</name>
<accession>A0A9W4XRN4</accession>
<comment type="caution">
    <text evidence="1">The sequence shown here is derived from an EMBL/GenBank/DDBJ whole genome shotgun (WGS) entry which is preliminary data.</text>
</comment>
<sequence>MSPSLLACLLAHTRAHQLEHSRLLSNVVPKEPHCTYMTTFRRPIITQQVTPWIDAAEAVPLGLH</sequence>
<keyword evidence="2" id="KW-1185">Reference proteome</keyword>
<reference evidence="1" key="1">
    <citation type="submission" date="2023-01" db="EMBL/GenBank/DDBJ databases">
        <authorList>
            <person name="Van Ghelder C."/>
            <person name="Rancurel C."/>
        </authorList>
    </citation>
    <scope>NUCLEOTIDE SEQUENCE</scope>
    <source>
        <strain evidence="1">CNCM I-4278</strain>
    </source>
</reference>
<proteinExistence type="predicted"/>